<keyword evidence="2" id="KW-1133">Transmembrane helix</keyword>
<dbReference type="EMBL" id="HBUF01590945">
    <property type="protein sequence ID" value="CAG6773368.1"/>
    <property type="molecule type" value="Transcribed_RNA"/>
</dbReference>
<dbReference type="AlphaFoldDB" id="A0A8D8WNM1"/>
<feature type="compositionally biased region" description="Basic and acidic residues" evidence="1">
    <location>
        <begin position="10"/>
        <end position="35"/>
    </location>
</feature>
<dbReference type="EMBL" id="HBUF01208549">
    <property type="protein sequence ID" value="CAG6664769.1"/>
    <property type="molecule type" value="Transcribed_RNA"/>
</dbReference>
<feature type="region of interest" description="Disordered" evidence="1">
    <location>
        <begin position="1"/>
        <end position="61"/>
    </location>
</feature>
<keyword evidence="2" id="KW-0472">Membrane</keyword>
<dbReference type="EMBL" id="HBUF01208551">
    <property type="protein sequence ID" value="CAG6664773.1"/>
    <property type="molecule type" value="Transcribed_RNA"/>
</dbReference>
<keyword evidence="2" id="KW-0812">Transmembrane</keyword>
<reference evidence="3" key="1">
    <citation type="submission" date="2021-05" db="EMBL/GenBank/DDBJ databases">
        <authorList>
            <person name="Alioto T."/>
            <person name="Alioto T."/>
            <person name="Gomez Garrido J."/>
        </authorList>
    </citation>
    <scope>NUCLEOTIDE SEQUENCE</scope>
</reference>
<organism evidence="3">
    <name type="scientific">Cacopsylla melanoneura</name>
    <dbReference type="NCBI Taxonomy" id="428564"/>
    <lineage>
        <taxon>Eukaryota</taxon>
        <taxon>Metazoa</taxon>
        <taxon>Ecdysozoa</taxon>
        <taxon>Arthropoda</taxon>
        <taxon>Hexapoda</taxon>
        <taxon>Insecta</taxon>
        <taxon>Pterygota</taxon>
        <taxon>Neoptera</taxon>
        <taxon>Paraneoptera</taxon>
        <taxon>Hemiptera</taxon>
        <taxon>Sternorrhyncha</taxon>
        <taxon>Psylloidea</taxon>
        <taxon>Psyllidae</taxon>
        <taxon>Psyllinae</taxon>
        <taxon>Cacopsylla</taxon>
    </lineage>
</organism>
<evidence type="ECO:0000256" key="2">
    <source>
        <dbReference type="SAM" id="Phobius"/>
    </source>
</evidence>
<dbReference type="EMBL" id="HBUF01343060">
    <property type="protein sequence ID" value="CAG6706224.1"/>
    <property type="molecule type" value="Transcribed_RNA"/>
</dbReference>
<name>A0A8D8WNM1_9HEMI</name>
<feature type="transmembrane region" description="Helical" evidence="2">
    <location>
        <begin position="120"/>
        <end position="137"/>
    </location>
</feature>
<evidence type="ECO:0000256" key="1">
    <source>
        <dbReference type="SAM" id="MobiDB-lite"/>
    </source>
</evidence>
<protein>
    <submittedName>
        <fullName evidence="3">Uncharacterized protein</fullName>
    </submittedName>
</protein>
<proteinExistence type="predicted"/>
<accession>A0A8D8WNM1</accession>
<dbReference type="EMBL" id="HBUF01208552">
    <property type="protein sequence ID" value="CAG6664775.1"/>
    <property type="molecule type" value="Transcribed_RNA"/>
</dbReference>
<evidence type="ECO:0000313" key="3">
    <source>
        <dbReference type="EMBL" id="CAG6664775.1"/>
    </source>
</evidence>
<dbReference type="EMBL" id="HBUF01208550">
    <property type="protein sequence ID" value="CAG6664771.1"/>
    <property type="molecule type" value="Transcribed_RNA"/>
</dbReference>
<sequence>MTLKRSNIVRPKEENEAETETEREIGRGDETERTARIGTRGNETERRDAKNGSVTTKKKRRKCLSNRNPWMIIRSIKMTITTKRRQCMTRIWSRTKRKSKMAAPEPTPLMTIEKMKMKKHGLFFFLFIRPIKWWTWFKFPCQAVVNGEF</sequence>